<dbReference type="AlphaFoldDB" id="A0A9W8DRK7"/>
<reference evidence="1" key="1">
    <citation type="submission" date="2022-07" db="EMBL/GenBank/DDBJ databases">
        <title>Phylogenomic reconstructions and comparative analyses of Kickxellomycotina fungi.</title>
        <authorList>
            <person name="Reynolds N.K."/>
            <person name="Stajich J.E."/>
            <person name="Barry K."/>
            <person name="Grigoriev I.V."/>
            <person name="Crous P."/>
            <person name="Smith M.E."/>
        </authorList>
    </citation>
    <scope>NUCLEOTIDE SEQUENCE</scope>
    <source>
        <strain evidence="1">NBRC 100468</strain>
    </source>
</reference>
<accession>A0A9W8DRK7</accession>
<sequence>MVSIEHTHTNGEGQLTGLCVANQAHTTVYDGYTLSRLILIVRKNNGIRCLTRHTPSGGGSPCRASWAEAGSQPGPPWHNPWGHAWQNCLEAYSILHQLRPNVPLLPPLLIEALALINTATGQEDVEENYGTEAQRSIPHCVFGAGEEDDATGIGSGMGMKLWAEGHATSLGVEHTGGGPRASQHWWWQDCSGCEKRYGVLGTFATTRRGPTHPIPKPIKPGCLALYKNPYLFLFSIFTLHFAFQHHLFVPSLLDQSPVKHIKAHQKLSNRTKLNMSAQNFPSAERDYPYTIIGPLPHPEEED</sequence>
<protein>
    <submittedName>
        <fullName evidence="1">Uncharacterized protein</fullName>
    </submittedName>
</protein>
<proteinExistence type="predicted"/>
<comment type="caution">
    <text evidence="1">The sequence shown here is derived from an EMBL/GenBank/DDBJ whole genome shotgun (WGS) entry which is preliminary data.</text>
</comment>
<organism evidence="1 2">
    <name type="scientific">Mycoemilia scoparia</name>
    <dbReference type="NCBI Taxonomy" id="417184"/>
    <lineage>
        <taxon>Eukaryota</taxon>
        <taxon>Fungi</taxon>
        <taxon>Fungi incertae sedis</taxon>
        <taxon>Zoopagomycota</taxon>
        <taxon>Kickxellomycotina</taxon>
        <taxon>Kickxellomycetes</taxon>
        <taxon>Kickxellales</taxon>
        <taxon>Kickxellaceae</taxon>
        <taxon>Mycoemilia</taxon>
    </lineage>
</organism>
<dbReference type="Proteomes" id="UP001150538">
    <property type="component" value="Unassembled WGS sequence"/>
</dbReference>
<gene>
    <name evidence="1" type="ORF">H4219_000525</name>
</gene>
<keyword evidence="2" id="KW-1185">Reference proteome</keyword>
<name>A0A9W8DRK7_9FUNG</name>
<dbReference type="EMBL" id="JANBPU010000003">
    <property type="protein sequence ID" value="KAJ1921791.1"/>
    <property type="molecule type" value="Genomic_DNA"/>
</dbReference>
<evidence type="ECO:0000313" key="1">
    <source>
        <dbReference type="EMBL" id="KAJ1921791.1"/>
    </source>
</evidence>
<evidence type="ECO:0000313" key="2">
    <source>
        <dbReference type="Proteomes" id="UP001150538"/>
    </source>
</evidence>